<dbReference type="SUPFAM" id="SSF51230">
    <property type="entry name" value="Single hybrid motif"/>
    <property type="match status" value="1"/>
</dbReference>
<evidence type="ECO:0000256" key="6">
    <source>
        <dbReference type="ARBA" id="ARBA00023160"/>
    </source>
</evidence>
<dbReference type="InterPro" id="IPR001882">
    <property type="entry name" value="Biotin_BS"/>
</dbReference>
<feature type="compositionally biased region" description="Polar residues" evidence="8">
    <location>
        <begin position="45"/>
        <end position="63"/>
    </location>
</feature>
<dbReference type="InterPro" id="IPR000089">
    <property type="entry name" value="Biotin_lipoyl"/>
</dbReference>
<evidence type="ECO:0000256" key="7">
    <source>
        <dbReference type="ARBA" id="ARBA00023267"/>
    </source>
</evidence>
<dbReference type="PRINTS" id="PR01071">
    <property type="entry name" value="ACOABIOTINCC"/>
</dbReference>
<keyword evidence="6" id="KW-0275">Fatty acid biosynthesis</keyword>
<dbReference type="InterPro" id="IPR050709">
    <property type="entry name" value="Biotin_Carboxyl_Carrier/Decarb"/>
</dbReference>
<sequence length="149" mass="16350">MSKIDKTDLENITLIKKELKLKNVTSVKIKKGDYEIELSSQNQPLSLNPATSVASPKNPSTNTEKIEKSPSSENIVKSPMVGVAYLSVDPSTPPYVKVGQHVKQGETLLLIEAMKTFNEVKAPKSGIVKKIIVLNSQPVEFGDDLLIFE</sequence>
<dbReference type="AlphaFoldDB" id="A0A381YYY4"/>
<evidence type="ECO:0000256" key="3">
    <source>
        <dbReference type="ARBA" id="ARBA00022516"/>
    </source>
</evidence>
<feature type="domain" description="Lipoyl-binding" evidence="9">
    <location>
        <begin position="73"/>
        <end position="149"/>
    </location>
</feature>
<dbReference type="GO" id="GO:0009317">
    <property type="term" value="C:acetyl-CoA carboxylase complex"/>
    <property type="evidence" value="ECO:0007669"/>
    <property type="project" value="InterPro"/>
</dbReference>
<dbReference type="EMBL" id="UINC01019335">
    <property type="protein sequence ID" value="SVA81842.1"/>
    <property type="molecule type" value="Genomic_DNA"/>
</dbReference>
<evidence type="ECO:0000256" key="2">
    <source>
        <dbReference type="ARBA" id="ARBA00017562"/>
    </source>
</evidence>
<evidence type="ECO:0000256" key="4">
    <source>
        <dbReference type="ARBA" id="ARBA00022832"/>
    </source>
</evidence>
<proteinExistence type="predicted"/>
<dbReference type="Gene3D" id="2.40.50.100">
    <property type="match status" value="1"/>
</dbReference>
<dbReference type="PROSITE" id="PS00188">
    <property type="entry name" value="BIOTIN"/>
    <property type="match status" value="1"/>
</dbReference>
<evidence type="ECO:0000256" key="5">
    <source>
        <dbReference type="ARBA" id="ARBA00023098"/>
    </source>
</evidence>
<dbReference type="CDD" id="cd06850">
    <property type="entry name" value="biotinyl_domain"/>
    <property type="match status" value="1"/>
</dbReference>
<dbReference type="InterPro" id="IPR001249">
    <property type="entry name" value="AcCoA_biotinCC"/>
</dbReference>
<keyword evidence="7" id="KW-0092">Biotin</keyword>
<dbReference type="Pfam" id="PF00364">
    <property type="entry name" value="Biotin_lipoyl"/>
    <property type="match status" value="1"/>
</dbReference>
<dbReference type="InterPro" id="IPR011053">
    <property type="entry name" value="Single_hybrid_motif"/>
</dbReference>
<evidence type="ECO:0000313" key="10">
    <source>
        <dbReference type="EMBL" id="SVA81842.1"/>
    </source>
</evidence>
<protein>
    <recommendedName>
        <fullName evidence="2">Biotin carboxyl carrier protein of acetyl-CoA carboxylase</fullName>
    </recommendedName>
</protein>
<dbReference type="PROSITE" id="PS50968">
    <property type="entry name" value="BIOTINYL_LIPOYL"/>
    <property type="match status" value="1"/>
</dbReference>
<evidence type="ECO:0000256" key="8">
    <source>
        <dbReference type="SAM" id="MobiDB-lite"/>
    </source>
</evidence>
<comment type="pathway">
    <text evidence="1">Lipid metabolism; fatty acid biosynthesis.</text>
</comment>
<dbReference type="GO" id="GO:0003989">
    <property type="term" value="F:acetyl-CoA carboxylase activity"/>
    <property type="evidence" value="ECO:0007669"/>
    <property type="project" value="InterPro"/>
</dbReference>
<organism evidence="10">
    <name type="scientific">marine metagenome</name>
    <dbReference type="NCBI Taxonomy" id="408172"/>
    <lineage>
        <taxon>unclassified sequences</taxon>
        <taxon>metagenomes</taxon>
        <taxon>ecological metagenomes</taxon>
    </lineage>
</organism>
<keyword evidence="3" id="KW-0444">Lipid biosynthesis</keyword>
<keyword evidence="4" id="KW-0276">Fatty acid metabolism</keyword>
<reference evidence="10" key="1">
    <citation type="submission" date="2018-05" db="EMBL/GenBank/DDBJ databases">
        <authorList>
            <person name="Lanie J.A."/>
            <person name="Ng W.-L."/>
            <person name="Kazmierczak K.M."/>
            <person name="Andrzejewski T.M."/>
            <person name="Davidsen T.M."/>
            <person name="Wayne K.J."/>
            <person name="Tettelin H."/>
            <person name="Glass J.I."/>
            <person name="Rusch D."/>
            <person name="Podicherti R."/>
            <person name="Tsui H.-C.T."/>
            <person name="Winkler M.E."/>
        </authorList>
    </citation>
    <scope>NUCLEOTIDE SEQUENCE</scope>
</reference>
<dbReference type="PANTHER" id="PTHR45266">
    <property type="entry name" value="OXALOACETATE DECARBOXYLASE ALPHA CHAIN"/>
    <property type="match status" value="1"/>
</dbReference>
<dbReference type="UniPathway" id="UPA00094"/>
<dbReference type="GO" id="GO:0006633">
    <property type="term" value="P:fatty acid biosynthetic process"/>
    <property type="evidence" value="ECO:0007669"/>
    <property type="project" value="UniProtKB-UniPathway"/>
</dbReference>
<dbReference type="PANTHER" id="PTHR45266:SF3">
    <property type="entry name" value="OXALOACETATE DECARBOXYLASE ALPHA CHAIN"/>
    <property type="match status" value="1"/>
</dbReference>
<evidence type="ECO:0000259" key="9">
    <source>
        <dbReference type="PROSITE" id="PS50968"/>
    </source>
</evidence>
<evidence type="ECO:0000256" key="1">
    <source>
        <dbReference type="ARBA" id="ARBA00005194"/>
    </source>
</evidence>
<keyword evidence="5" id="KW-0443">Lipid metabolism</keyword>
<accession>A0A381YYY4</accession>
<feature type="region of interest" description="Disordered" evidence="8">
    <location>
        <begin position="45"/>
        <end position="72"/>
    </location>
</feature>
<name>A0A381YYY4_9ZZZZ</name>
<gene>
    <name evidence="10" type="ORF">METZ01_LOCUS134696</name>
</gene>